<evidence type="ECO:0000313" key="2">
    <source>
        <dbReference type="Proteomes" id="UP000273244"/>
    </source>
</evidence>
<sequence>MNFEVLIKYNVDSNEVLEKEFNFEYYKFVNNNNKDKKEEILSDTVVFTKNQIVIKGSRISPIDIKNCWRTKRSNYRRCILSSLFYLYNYYKKSIEIESITIFDDLENKETIPFIQEFDLTLPASFSVDLSKIEYIFKKISFPELSEAVYRVLHNQAQFVRNKDFYFAYKSFNSMYTFYYSYHDQLMEIGDDNTADKVAITSLLKLPGIESSLEESISLAEKFFSSKFDEMRRLIYVWLMNENVGETQFQGVICDRDFHYQNKNVLKLIEQLTSSFYNITLPKNSVISKFTKRNNAQSDEYKINYLQLLAIYAVYRRNKLLHGDHVDPTFLFPDVNADILSEIAEIIFQTSVDLVNSINETDFEKSKIMVATAKR</sequence>
<accession>A0A428E6M0</accession>
<dbReference type="Proteomes" id="UP000273244">
    <property type="component" value="Unassembled WGS sequence"/>
</dbReference>
<dbReference type="RefSeq" id="WP_125456771.1">
    <property type="nucleotide sequence ID" value="NZ_RJOG01000033.1"/>
</dbReference>
<dbReference type="EMBL" id="RJOG01000033">
    <property type="protein sequence ID" value="RSJ05776.1"/>
    <property type="molecule type" value="Genomic_DNA"/>
</dbReference>
<gene>
    <name evidence="1" type="ORF">D8837_08095</name>
</gene>
<organism evidence="1 2">
    <name type="scientific">Streptococcus mitis</name>
    <dbReference type="NCBI Taxonomy" id="28037"/>
    <lineage>
        <taxon>Bacteria</taxon>
        <taxon>Bacillati</taxon>
        <taxon>Bacillota</taxon>
        <taxon>Bacilli</taxon>
        <taxon>Lactobacillales</taxon>
        <taxon>Streptococcaceae</taxon>
        <taxon>Streptococcus</taxon>
        <taxon>Streptococcus mitis group</taxon>
    </lineage>
</organism>
<proteinExistence type="predicted"/>
<evidence type="ECO:0008006" key="3">
    <source>
        <dbReference type="Google" id="ProtNLM"/>
    </source>
</evidence>
<protein>
    <recommendedName>
        <fullName evidence="3">Apea-like HEPN domain-containing protein</fullName>
    </recommendedName>
</protein>
<dbReference type="AlphaFoldDB" id="A0A428E6M0"/>
<name>A0A428E6M0_STRMT</name>
<comment type="caution">
    <text evidence="1">The sequence shown here is derived from an EMBL/GenBank/DDBJ whole genome shotgun (WGS) entry which is preliminary data.</text>
</comment>
<reference evidence="1 2" key="1">
    <citation type="submission" date="2018-11" db="EMBL/GenBank/DDBJ databases">
        <title>Species Designations Belie Phenotypic and Genotypic Heterogeneity in Oral Streptococci.</title>
        <authorList>
            <person name="Velsko I."/>
        </authorList>
    </citation>
    <scope>NUCLEOTIDE SEQUENCE [LARGE SCALE GENOMIC DNA]</scope>
    <source>
        <strain evidence="1 2">BCC07</strain>
    </source>
</reference>
<evidence type="ECO:0000313" key="1">
    <source>
        <dbReference type="EMBL" id="RSJ05776.1"/>
    </source>
</evidence>